<accession>Q01T27</accession>
<evidence type="ECO:0000256" key="2">
    <source>
        <dbReference type="ARBA" id="ARBA00022448"/>
    </source>
</evidence>
<dbReference type="InterPro" id="IPR013784">
    <property type="entry name" value="Carb-bd-like_fold"/>
</dbReference>
<feature type="domain" description="TonB-dependent transporter Oar-like beta-barrel" evidence="7">
    <location>
        <begin position="250"/>
        <end position="1094"/>
    </location>
</feature>
<dbReference type="GO" id="GO:0015344">
    <property type="term" value="F:siderophore uptake transmembrane transporter activity"/>
    <property type="evidence" value="ECO:0007669"/>
    <property type="project" value="TreeGrafter"/>
</dbReference>
<reference evidence="8" key="1">
    <citation type="submission" date="2006-10" db="EMBL/GenBank/DDBJ databases">
        <title>Complete sequence of Solibacter usitatus Ellin6076.</title>
        <authorList>
            <consortium name="US DOE Joint Genome Institute"/>
            <person name="Copeland A."/>
            <person name="Lucas S."/>
            <person name="Lapidus A."/>
            <person name="Barry K."/>
            <person name="Detter J.C."/>
            <person name="Glavina del Rio T."/>
            <person name="Hammon N."/>
            <person name="Israni S."/>
            <person name="Dalin E."/>
            <person name="Tice H."/>
            <person name="Pitluck S."/>
            <person name="Thompson L.S."/>
            <person name="Brettin T."/>
            <person name="Bruce D."/>
            <person name="Han C."/>
            <person name="Tapia R."/>
            <person name="Gilna P."/>
            <person name="Schmutz J."/>
            <person name="Larimer F."/>
            <person name="Land M."/>
            <person name="Hauser L."/>
            <person name="Kyrpides N."/>
            <person name="Mikhailova N."/>
            <person name="Janssen P.H."/>
            <person name="Kuske C.R."/>
            <person name="Richardson P."/>
        </authorList>
    </citation>
    <scope>NUCLEOTIDE SEQUENCE</scope>
    <source>
        <strain evidence="8">Ellin6076</strain>
    </source>
</reference>
<organism evidence="8">
    <name type="scientific">Solibacter usitatus (strain Ellin6076)</name>
    <dbReference type="NCBI Taxonomy" id="234267"/>
    <lineage>
        <taxon>Bacteria</taxon>
        <taxon>Pseudomonadati</taxon>
        <taxon>Acidobacteriota</taxon>
        <taxon>Terriglobia</taxon>
        <taxon>Bryobacterales</taxon>
        <taxon>Solibacteraceae</taxon>
        <taxon>Candidatus Solibacter</taxon>
    </lineage>
</organism>
<dbReference type="OrthoDB" id="97893at2"/>
<evidence type="ECO:0000256" key="5">
    <source>
        <dbReference type="ARBA" id="ARBA00023136"/>
    </source>
</evidence>
<gene>
    <name evidence="8" type="ordered locus">Acid_6267</name>
</gene>
<dbReference type="eggNOG" id="COG4774">
    <property type="taxonomic scope" value="Bacteria"/>
</dbReference>
<evidence type="ECO:0000256" key="1">
    <source>
        <dbReference type="ARBA" id="ARBA00004571"/>
    </source>
</evidence>
<dbReference type="AlphaFoldDB" id="Q01T27"/>
<dbReference type="InterPro" id="IPR057601">
    <property type="entry name" value="Oar-like_b-barrel"/>
</dbReference>
<keyword evidence="2" id="KW-0813">Transport</keyword>
<keyword evidence="5" id="KW-0472">Membrane</keyword>
<dbReference type="GO" id="GO:0009279">
    <property type="term" value="C:cell outer membrane"/>
    <property type="evidence" value="ECO:0007669"/>
    <property type="project" value="UniProtKB-SubCell"/>
</dbReference>
<dbReference type="Pfam" id="PF25183">
    <property type="entry name" value="OMP_b-brl_4"/>
    <property type="match status" value="1"/>
</dbReference>
<dbReference type="Gene3D" id="2.40.170.20">
    <property type="entry name" value="TonB-dependent receptor, beta-barrel domain"/>
    <property type="match status" value="1"/>
</dbReference>
<dbReference type="InterPro" id="IPR039426">
    <property type="entry name" value="TonB-dep_rcpt-like"/>
</dbReference>
<dbReference type="Gene3D" id="2.60.40.1120">
    <property type="entry name" value="Carboxypeptidase-like, regulatory domain"/>
    <property type="match status" value="1"/>
</dbReference>
<dbReference type="InterPro" id="IPR036942">
    <property type="entry name" value="Beta-barrel_TonB_sf"/>
</dbReference>
<keyword evidence="6" id="KW-0998">Cell outer membrane</keyword>
<dbReference type="STRING" id="234267.Acid_6267"/>
<name>Q01T27_SOLUE</name>
<dbReference type="HOGENOM" id="CLU_006298_0_0_0"/>
<dbReference type="GO" id="GO:0030246">
    <property type="term" value="F:carbohydrate binding"/>
    <property type="evidence" value="ECO:0007669"/>
    <property type="project" value="InterPro"/>
</dbReference>
<protein>
    <recommendedName>
        <fullName evidence="7">TonB-dependent transporter Oar-like beta-barrel domain-containing protein</fullName>
    </recommendedName>
</protein>
<evidence type="ECO:0000256" key="3">
    <source>
        <dbReference type="ARBA" id="ARBA00022452"/>
    </source>
</evidence>
<keyword evidence="3" id="KW-1134">Transmembrane beta strand</keyword>
<dbReference type="GO" id="GO:0044718">
    <property type="term" value="P:siderophore transmembrane transport"/>
    <property type="evidence" value="ECO:0007669"/>
    <property type="project" value="TreeGrafter"/>
</dbReference>
<sequence precursor="true">MSKKTLAIVSAISGALMMVLVLGGTLHAQAVSIASVTGHVADEQGAVVAGGQIRMSAVDTGAVYTAVTNTDGIYTFPSLPIGAYKLESTLSGFQTYVQNGILLRVNDHVQIDIAMKVGSVSERVEVTANASLLQTQQNTISQVVDQQRIVELPLNGRDPTELITISGASINHADGTNTGSKSFFSSQSIAIAGSAGNETNYVLDGGDNNDSFTNVNMPFPFPDALAEFSVETSTLPARNGLHPGGVVNAVTKSGTNSWHGDLFEFIRNGDVNAINYFATRQDSLKRNQFGGTFGGRIIRDKLFFFGGYQGSYIRQDPSSSTSYVPTAAALAGDFSALDGAGCQANKLARPIKDPVTGQALPDFKIDPSRFDPASVALAKYLPQTNDPCGKVTWGIPVQSNETQVVYRVDWLVNSKHTLYLRHLIDDYTLKAFFDPHNIMVTTVSGNVERAQTVVLGDTYTITPTTINSFHSTLGRRSDDRGTSPDGINMTKLGVTNLYQGTPNFLQVAVSNGGFSAGCGTCALGRFPITSLQLADDVDILRGKHQIAFGVDYIRTRQVQENHYNDNGVFNFSGQYSNDPLLDFLMGKMNNFNQSGQQLDDLRQNLYGLYAQDTYHASRRLVLNLGLRWEPFLPEYDHYDRGSTFSMAAFTAGQTSKIYPNAPLGTLFAGDPGVNHAFTDRRLNRFSPRVGFVYDPTGSGKTVIRAGAALMYDNIAAFIPYRMVAQNPPYGPQVTLTSGPYQFSNPWGNVPGGNPFPLPPLSKDVTFPTANAEVFLPPHLKTPQVKQWNFSVQRRLSDNWVVTASYLGNETSHLWIGNEINPAVYIPGTCGSAACSSTGNTQSRRVLSLLNPKVGAYYSTMITADDGISSNYSGLLTSVEHRFAQNFTLLGNYTWSKCLGIAPVASFSGDVMQDPNNVRGDYGPCTYDVPHLFNLSVVYISRFRHGGALSHILSDWSISPLIRYTSGLPVNPATGKDNSLTGGGNDRPNVVAGVDAYTNAPHGLKYQYINPAAYVANPIGTFGNAGHLSLRAPGSFNGMDAAVARQFKVREHVALHFRAEAFNAFNHVRFNGPNTSLSSATFGQITSAAAPRILQGSMKLVF</sequence>
<dbReference type="eggNOG" id="COG1629">
    <property type="taxonomic scope" value="Bacteria"/>
</dbReference>
<proteinExistence type="predicted"/>
<dbReference type="PANTHER" id="PTHR30069">
    <property type="entry name" value="TONB-DEPENDENT OUTER MEMBRANE RECEPTOR"/>
    <property type="match status" value="1"/>
</dbReference>
<evidence type="ECO:0000313" key="8">
    <source>
        <dbReference type="EMBL" id="ABJ87193.1"/>
    </source>
</evidence>
<dbReference type="SUPFAM" id="SSF56935">
    <property type="entry name" value="Porins"/>
    <property type="match status" value="1"/>
</dbReference>
<dbReference type="PANTHER" id="PTHR30069:SF46">
    <property type="entry name" value="OAR PROTEIN"/>
    <property type="match status" value="1"/>
</dbReference>
<evidence type="ECO:0000256" key="4">
    <source>
        <dbReference type="ARBA" id="ARBA00022692"/>
    </source>
</evidence>
<dbReference type="InParanoid" id="Q01T27"/>
<dbReference type="Pfam" id="PF13620">
    <property type="entry name" value="CarboxypepD_reg"/>
    <property type="match status" value="1"/>
</dbReference>
<evidence type="ECO:0000259" key="7">
    <source>
        <dbReference type="Pfam" id="PF25183"/>
    </source>
</evidence>
<dbReference type="KEGG" id="sus:Acid_6267"/>
<dbReference type="SUPFAM" id="SSF49452">
    <property type="entry name" value="Starch-binding domain-like"/>
    <property type="match status" value="1"/>
</dbReference>
<dbReference type="EMBL" id="CP000473">
    <property type="protein sequence ID" value="ABJ87193.1"/>
    <property type="molecule type" value="Genomic_DNA"/>
</dbReference>
<comment type="subcellular location">
    <subcellularLocation>
        <location evidence="1">Cell outer membrane</location>
        <topology evidence="1">Multi-pass membrane protein</topology>
    </subcellularLocation>
</comment>
<keyword evidence="4" id="KW-0812">Transmembrane</keyword>
<evidence type="ECO:0000256" key="6">
    <source>
        <dbReference type="ARBA" id="ARBA00023237"/>
    </source>
</evidence>